<feature type="domain" description="Transglycosylase SLT" evidence="4">
    <location>
        <begin position="131"/>
        <end position="232"/>
    </location>
</feature>
<dbReference type="PANTHER" id="PTHR37423">
    <property type="entry name" value="SOLUBLE LYTIC MUREIN TRANSGLYCOSYLASE-RELATED"/>
    <property type="match status" value="1"/>
</dbReference>
<keyword evidence="3" id="KW-0732">Signal</keyword>
<feature type="compositionally biased region" description="Low complexity" evidence="2">
    <location>
        <begin position="421"/>
        <end position="434"/>
    </location>
</feature>
<evidence type="ECO:0000256" key="1">
    <source>
        <dbReference type="ARBA" id="ARBA00007734"/>
    </source>
</evidence>
<evidence type="ECO:0000313" key="5">
    <source>
        <dbReference type="EMBL" id="NSL55120.1"/>
    </source>
</evidence>
<comment type="caution">
    <text evidence="5">The sequence shown here is derived from an EMBL/GenBank/DDBJ whole genome shotgun (WGS) entry which is preliminary data.</text>
</comment>
<evidence type="ECO:0000256" key="2">
    <source>
        <dbReference type="SAM" id="MobiDB-lite"/>
    </source>
</evidence>
<gene>
    <name evidence="5" type="ORF">HJ583_008810</name>
</gene>
<sequence length="444" mass="48236">MISRLLTASLSLLCLCGSPFLHAAEPETVSLQFANALTAPAPAAGTTANSEGASTPVTTELPQRTPINTGAHAKASSDLWDRIRKGFGIPNLVDNPNVDRHIAAFQARPQAITNLMERGSKYLYHIVSELEARGMPTELALLPLVESAYNPMAFSPAKAAGLWQFIPSTGRDFRLQQNWWVDERRDVLASTAAALTYLQAVYELQGDWHLALASYNWGENAVLRAVNSNRNAGRPTDYNSLRMPKETAQYVPKLQAVKMIVANPERYGLRLPPIPDEPYFVTVERDQGMDVALAAKFAEMPLNEFLALNPAYNRPIIPGNHDADLILPVDNARKFSENFAAHGGPLLSWKTYSLPRGARVEQVAQSLKLSPDALRSANGLPPRAKLAAGYTLLVPHATDITAPIETAETSKPGVQNKSSSRAPSPALNKAAARAPAKKTPTRRG</sequence>
<dbReference type="RefSeq" id="WP_101942705.1">
    <property type="nucleotide sequence ID" value="NZ_JABCSC020000002.1"/>
</dbReference>
<feature type="compositionally biased region" description="Basic residues" evidence="2">
    <location>
        <begin position="435"/>
        <end position="444"/>
    </location>
</feature>
<dbReference type="PROSITE" id="PS00922">
    <property type="entry name" value="TRANSGLYCOSYLASE"/>
    <property type="match status" value="1"/>
</dbReference>
<dbReference type="InterPro" id="IPR008258">
    <property type="entry name" value="Transglycosylase_SLT_dom_1"/>
</dbReference>
<evidence type="ECO:0000256" key="3">
    <source>
        <dbReference type="SAM" id="SignalP"/>
    </source>
</evidence>
<dbReference type="CDD" id="cd16894">
    <property type="entry name" value="MltD-like"/>
    <property type="match status" value="1"/>
</dbReference>
<feature type="signal peptide" evidence="3">
    <location>
        <begin position="1"/>
        <end position="23"/>
    </location>
</feature>
<organism evidence="5 6">
    <name type="scientific">Uliginosibacterium aquaticum</name>
    <dbReference type="NCBI Taxonomy" id="2731212"/>
    <lineage>
        <taxon>Bacteria</taxon>
        <taxon>Pseudomonadati</taxon>
        <taxon>Pseudomonadota</taxon>
        <taxon>Betaproteobacteria</taxon>
        <taxon>Rhodocyclales</taxon>
        <taxon>Zoogloeaceae</taxon>
        <taxon>Uliginosibacterium</taxon>
    </lineage>
</organism>
<protein>
    <submittedName>
        <fullName evidence="5">Transglycosylase SLT domain-containing protein</fullName>
    </submittedName>
</protein>
<dbReference type="EMBL" id="JABCSC020000002">
    <property type="protein sequence ID" value="NSL55120.1"/>
    <property type="molecule type" value="Genomic_DNA"/>
</dbReference>
<dbReference type="PANTHER" id="PTHR37423:SF2">
    <property type="entry name" value="MEMBRANE-BOUND LYTIC MUREIN TRANSGLYCOSYLASE C"/>
    <property type="match status" value="1"/>
</dbReference>
<comment type="similarity">
    <text evidence="1">Belongs to the transglycosylase Slt family.</text>
</comment>
<dbReference type="InterPro" id="IPR000189">
    <property type="entry name" value="Transglyc_AS"/>
</dbReference>
<name>A0ABX2IM60_9RHOO</name>
<dbReference type="SUPFAM" id="SSF53955">
    <property type="entry name" value="Lysozyme-like"/>
    <property type="match status" value="1"/>
</dbReference>
<feature type="compositionally biased region" description="Polar residues" evidence="2">
    <location>
        <begin position="407"/>
        <end position="420"/>
    </location>
</feature>
<feature type="region of interest" description="Disordered" evidence="2">
    <location>
        <begin position="42"/>
        <end position="69"/>
    </location>
</feature>
<dbReference type="InterPro" id="IPR023346">
    <property type="entry name" value="Lysozyme-like_dom_sf"/>
</dbReference>
<evidence type="ECO:0000313" key="6">
    <source>
        <dbReference type="Proteomes" id="UP000778523"/>
    </source>
</evidence>
<dbReference type="Gene3D" id="1.10.530.10">
    <property type="match status" value="1"/>
</dbReference>
<feature type="compositionally biased region" description="Polar residues" evidence="2">
    <location>
        <begin position="50"/>
        <end position="68"/>
    </location>
</feature>
<feature type="region of interest" description="Disordered" evidence="2">
    <location>
        <begin position="404"/>
        <end position="444"/>
    </location>
</feature>
<evidence type="ECO:0000259" key="4">
    <source>
        <dbReference type="Pfam" id="PF01464"/>
    </source>
</evidence>
<dbReference type="Pfam" id="PF01464">
    <property type="entry name" value="SLT"/>
    <property type="match status" value="1"/>
</dbReference>
<keyword evidence="6" id="KW-1185">Reference proteome</keyword>
<reference evidence="5 6" key="1">
    <citation type="submission" date="2020-06" db="EMBL/GenBank/DDBJ databases">
        <title>Draft genome of Uliginosibacterium sp. IMCC34675.</title>
        <authorList>
            <person name="Song J."/>
        </authorList>
    </citation>
    <scope>NUCLEOTIDE SEQUENCE [LARGE SCALE GENOMIC DNA]</scope>
    <source>
        <strain evidence="5 6">IMCC34675</strain>
    </source>
</reference>
<dbReference type="Proteomes" id="UP000778523">
    <property type="component" value="Unassembled WGS sequence"/>
</dbReference>
<feature type="chain" id="PRO_5046011323" evidence="3">
    <location>
        <begin position="24"/>
        <end position="444"/>
    </location>
</feature>
<accession>A0ABX2IM60</accession>
<proteinExistence type="inferred from homology"/>